<dbReference type="AlphaFoldDB" id="A0AAN8PY96"/>
<proteinExistence type="predicted"/>
<evidence type="ECO:0000313" key="2">
    <source>
        <dbReference type="Proteomes" id="UP001347796"/>
    </source>
</evidence>
<accession>A0AAN8PY96</accession>
<sequence length="114" mass="13185">MGRLSSTVLRNNIGIRESLEKKASNVGASLSPKTKKALNRMENERIYQKNYKNRPGVKRRAMWSRGRKLYDFAKYKQTHSAVSCYKKGQLDINLPEGMMTETQEEALQDHSYTQ</sequence>
<dbReference type="EMBL" id="JAZGQO010000002">
    <property type="protein sequence ID" value="KAK6189828.1"/>
    <property type="molecule type" value="Genomic_DNA"/>
</dbReference>
<protein>
    <submittedName>
        <fullName evidence="1">Uncharacterized protein</fullName>
    </submittedName>
</protein>
<reference evidence="1 2" key="1">
    <citation type="submission" date="2024-01" db="EMBL/GenBank/DDBJ databases">
        <title>The genome of the rayed Mediterranean limpet Patella caerulea (Linnaeus, 1758).</title>
        <authorList>
            <person name="Anh-Thu Weber A."/>
            <person name="Halstead-Nussloch G."/>
        </authorList>
    </citation>
    <scope>NUCLEOTIDE SEQUENCE [LARGE SCALE GENOMIC DNA]</scope>
    <source>
        <strain evidence="1">AATW-2023a</strain>
        <tissue evidence="1">Whole specimen</tissue>
    </source>
</reference>
<name>A0AAN8PY96_PATCE</name>
<dbReference type="Proteomes" id="UP001347796">
    <property type="component" value="Unassembled WGS sequence"/>
</dbReference>
<gene>
    <name evidence="1" type="ORF">SNE40_001815</name>
</gene>
<comment type="caution">
    <text evidence="1">The sequence shown here is derived from an EMBL/GenBank/DDBJ whole genome shotgun (WGS) entry which is preliminary data.</text>
</comment>
<keyword evidence="2" id="KW-1185">Reference proteome</keyword>
<organism evidence="1 2">
    <name type="scientific">Patella caerulea</name>
    <name type="common">Rayed Mediterranean limpet</name>
    <dbReference type="NCBI Taxonomy" id="87958"/>
    <lineage>
        <taxon>Eukaryota</taxon>
        <taxon>Metazoa</taxon>
        <taxon>Spiralia</taxon>
        <taxon>Lophotrochozoa</taxon>
        <taxon>Mollusca</taxon>
        <taxon>Gastropoda</taxon>
        <taxon>Patellogastropoda</taxon>
        <taxon>Patelloidea</taxon>
        <taxon>Patellidae</taxon>
        <taxon>Patella</taxon>
    </lineage>
</organism>
<evidence type="ECO:0000313" key="1">
    <source>
        <dbReference type="EMBL" id="KAK6189828.1"/>
    </source>
</evidence>